<protein>
    <submittedName>
        <fullName evidence="2">Uncharacterized protein</fullName>
    </submittedName>
</protein>
<gene>
    <name evidence="2" type="ORF">J8A68_002054</name>
</gene>
<keyword evidence="1" id="KW-0732">Signal</keyword>
<proteinExistence type="predicted"/>
<keyword evidence="3" id="KW-1185">Reference proteome</keyword>
<feature type="chain" id="PRO_5035296168" evidence="1">
    <location>
        <begin position="22"/>
        <end position="183"/>
    </location>
</feature>
<dbReference type="Proteomes" id="UP000694255">
    <property type="component" value="Unassembled WGS sequence"/>
</dbReference>
<feature type="non-terminal residue" evidence="2">
    <location>
        <position position="183"/>
    </location>
</feature>
<reference evidence="2 3" key="1">
    <citation type="journal article" date="2021" name="DNA Res.">
        <title>Genome analysis of Candida subhashii reveals its hybrid nature and dual mitochondrial genome conformations.</title>
        <authorList>
            <person name="Mixao V."/>
            <person name="Hegedusova E."/>
            <person name="Saus E."/>
            <person name="Pryszcz L.P."/>
            <person name="Cillingova A."/>
            <person name="Nosek J."/>
            <person name="Gabaldon T."/>
        </authorList>
    </citation>
    <scope>NUCLEOTIDE SEQUENCE [LARGE SCALE GENOMIC DNA]</scope>
    <source>
        <strain evidence="2 3">CBS 10753</strain>
    </source>
</reference>
<feature type="signal peptide" evidence="1">
    <location>
        <begin position="1"/>
        <end position="21"/>
    </location>
</feature>
<dbReference type="RefSeq" id="XP_049264651.1">
    <property type="nucleotide sequence ID" value="XM_049405764.1"/>
</dbReference>
<evidence type="ECO:0000256" key="1">
    <source>
        <dbReference type="SAM" id="SignalP"/>
    </source>
</evidence>
<accession>A0A8J5QMV8</accession>
<comment type="caution">
    <text evidence="2">The sequence shown here is derived from an EMBL/GenBank/DDBJ whole genome shotgun (WGS) entry which is preliminary data.</text>
</comment>
<dbReference type="AlphaFoldDB" id="A0A8J5QMV8"/>
<organism evidence="2 3">
    <name type="scientific">[Candida] subhashii</name>
    <dbReference type="NCBI Taxonomy" id="561895"/>
    <lineage>
        <taxon>Eukaryota</taxon>
        <taxon>Fungi</taxon>
        <taxon>Dikarya</taxon>
        <taxon>Ascomycota</taxon>
        <taxon>Saccharomycotina</taxon>
        <taxon>Pichiomycetes</taxon>
        <taxon>Debaryomycetaceae</taxon>
        <taxon>Spathaspora</taxon>
    </lineage>
</organism>
<dbReference type="EMBL" id="JAGSYN010000088">
    <property type="protein sequence ID" value="KAG7664419.1"/>
    <property type="molecule type" value="Genomic_DNA"/>
</dbReference>
<evidence type="ECO:0000313" key="2">
    <source>
        <dbReference type="EMBL" id="KAG7664419.1"/>
    </source>
</evidence>
<dbReference type="OrthoDB" id="73875at2759"/>
<sequence>MKASLIPFFVILSTLFSLGLATTCTGSTSVSENVFFGYWKGTKTAANQKAAITAINYFKTQLKNNPSRESFSYSSGNIVGYMWVGSMIQNSGFATSDAMTVIYDEVNNNGIPNSLYIEYVVAGDPTNGFGIVLDTGGTANYGNMQRAVRLWSEGKPFNTYQGSKIYKGKSLCYLAWGNRKTIT</sequence>
<dbReference type="GeneID" id="73468855"/>
<evidence type="ECO:0000313" key="3">
    <source>
        <dbReference type="Proteomes" id="UP000694255"/>
    </source>
</evidence>
<name>A0A8J5QMV8_9ASCO</name>